<dbReference type="AlphaFoldDB" id="A0A1H7ZA13"/>
<dbReference type="InterPro" id="IPR036388">
    <property type="entry name" value="WH-like_DNA-bd_sf"/>
</dbReference>
<dbReference type="Gene3D" id="1.10.10.10">
    <property type="entry name" value="Winged helix-like DNA-binding domain superfamily/Winged helix DNA-binding domain"/>
    <property type="match status" value="1"/>
</dbReference>
<sequence length="120" mass="12717">MANGRNRHTRHIRLDHAMLACPAFRDLSGGAVKVLLHLASLDNGKNNGAIVLSVRQAAEATGLTKNPAARALAELTDAGFIVPTSVGAFSVKVGPAASTWRLTWVAWPGRSGPSMDYLTR</sequence>
<dbReference type="Pfam" id="PF13730">
    <property type="entry name" value="HTH_36"/>
    <property type="match status" value="1"/>
</dbReference>
<gene>
    <name evidence="1" type="ORF">SAMN05192583_0569</name>
</gene>
<dbReference type="Proteomes" id="UP000199206">
    <property type="component" value="Unassembled WGS sequence"/>
</dbReference>
<proteinExistence type="predicted"/>
<protein>
    <submittedName>
        <fullName evidence="1">Uncharacterized protein</fullName>
    </submittedName>
</protein>
<dbReference type="EMBL" id="FOCF01000001">
    <property type="protein sequence ID" value="SEM54309.1"/>
    <property type="molecule type" value="Genomic_DNA"/>
</dbReference>
<organism evidence="1 2">
    <name type="scientific">Sphingomonas gellani</name>
    <dbReference type="NCBI Taxonomy" id="1166340"/>
    <lineage>
        <taxon>Bacteria</taxon>
        <taxon>Pseudomonadati</taxon>
        <taxon>Pseudomonadota</taxon>
        <taxon>Alphaproteobacteria</taxon>
        <taxon>Sphingomonadales</taxon>
        <taxon>Sphingomonadaceae</taxon>
        <taxon>Sphingomonas</taxon>
    </lineage>
</organism>
<evidence type="ECO:0000313" key="2">
    <source>
        <dbReference type="Proteomes" id="UP000199206"/>
    </source>
</evidence>
<name>A0A1H7ZA13_9SPHN</name>
<keyword evidence="2" id="KW-1185">Reference proteome</keyword>
<dbReference type="STRING" id="1166340.SAMN05192583_0569"/>
<accession>A0A1H7ZA13</accession>
<reference evidence="2" key="1">
    <citation type="submission" date="2016-10" db="EMBL/GenBank/DDBJ databases">
        <authorList>
            <person name="Varghese N."/>
            <person name="Submissions S."/>
        </authorList>
    </citation>
    <scope>NUCLEOTIDE SEQUENCE [LARGE SCALE GENOMIC DNA]</scope>
    <source>
        <strain evidence="2">S6-262</strain>
    </source>
</reference>
<evidence type="ECO:0000313" key="1">
    <source>
        <dbReference type="EMBL" id="SEM54309.1"/>
    </source>
</evidence>